<protein>
    <recommendedName>
        <fullName evidence="3">F-box domain-containing protein</fullName>
    </recommendedName>
</protein>
<dbReference type="Gene3D" id="3.80.10.10">
    <property type="entry name" value="Ribonuclease Inhibitor"/>
    <property type="match status" value="1"/>
</dbReference>
<dbReference type="SUPFAM" id="SSF52047">
    <property type="entry name" value="RNI-like"/>
    <property type="match status" value="1"/>
</dbReference>
<name>A0ABQ0M5R4_MYCCL</name>
<keyword evidence="2" id="KW-1185">Reference proteome</keyword>
<evidence type="ECO:0000313" key="2">
    <source>
        <dbReference type="Proteomes" id="UP000815677"/>
    </source>
</evidence>
<dbReference type="InterPro" id="IPR032675">
    <property type="entry name" value="LRR_dom_sf"/>
</dbReference>
<reference evidence="1" key="1">
    <citation type="submission" date="2014-09" db="EMBL/GenBank/DDBJ databases">
        <title>Genome sequence of the luminous mushroom Mycena chlorophos for searching fungal bioluminescence genes.</title>
        <authorList>
            <person name="Tanaka Y."/>
            <person name="Kasuga D."/>
            <person name="Oba Y."/>
            <person name="Hase S."/>
            <person name="Sato K."/>
            <person name="Oba Y."/>
            <person name="Sakakibara Y."/>
        </authorList>
    </citation>
    <scope>NUCLEOTIDE SEQUENCE</scope>
</reference>
<dbReference type="Proteomes" id="UP000815677">
    <property type="component" value="Unassembled WGS sequence"/>
</dbReference>
<evidence type="ECO:0008006" key="3">
    <source>
        <dbReference type="Google" id="ProtNLM"/>
    </source>
</evidence>
<evidence type="ECO:0000313" key="1">
    <source>
        <dbReference type="EMBL" id="GAT57506.1"/>
    </source>
</evidence>
<gene>
    <name evidence="1" type="ORF">MCHLO_14030</name>
</gene>
<accession>A0ABQ0M5R4</accession>
<proteinExistence type="predicted"/>
<organism evidence="1 2">
    <name type="scientific">Mycena chlorophos</name>
    <name type="common">Agaric fungus</name>
    <name type="synonym">Agaricus chlorophos</name>
    <dbReference type="NCBI Taxonomy" id="658473"/>
    <lineage>
        <taxon>Eukaryota</taxon>
        <taxon>Fungi</taxon>
        <taxon>Dikarya</taxon>
        <taxon>Basidiomycota</taxon>
        <taxon>Agaricomycotina</taxon>
        <taxon>Agaricomycetes</taxon>
        <taxon>Agaricomycetidae</taxon>
        <taxon>Agaricales</taxon>
        <taxon>Marasmiineae</taxon>
        <taxon>Mycenaceae</taxon>
        <taxon>Mycena</taxon>
    </lineage>
</organism>
<sequence>MSEHLPYEIISEVLAPLLKVSDDLFANNEAVSVFANYRRQSTSPYLVVCKKWLHAATPLLYNVVVLRSKAQANALAATLEAHNGLGHHVRKLRVEGGYGGAMLTILRHSPNVTDLFLSLEIYGATTTGICKGLPLINPKRLILHEGKAFRTTKSVEEMVEAVANAITDSWDHLTSLVFPYAREADCDRRPVQFLKAVEQARRLRSLAVLRDRALDWTYPLIKNCPLETVRVLEYQYWGQPPREPARDPGLVRLMENYNKLHPPRATGFSFEAFLTLNTRPRVPVDSTPVDPDLQPMRNARQDVQDKIWSCIFEFALQLPEPHWTDSYRVSDAWHHERDLLCVCKMFFRLSKRFFFKHLSLQSSKADVDKLMRMLATPSFVSQIRVETITVYPNQDQKFTWPVAETLFNTVGSSLRVCDLNVYPRRAHENILPLLTKLPNLSRLRWRGTVRFDAVDKARAVGLPKLEVLWITDNAHQSLVDAFAAARLPWLRSLYLEVPGIEYGSLLSMRGSLLTTLHLPLEVIDQLWLRQSRDRLPTLCPNLRYLTVIWPTYLRRHPDEIPPIPFPKNAFLAPEHRADVPRAQRPTAATTSESRPQNTFRFLWKVTLQPSRLPPKGKDKGWGQYLLKFDCSEMPALTELNISPLHWPTTEHEIKQSLYVRAADRLLDKRVHIAGHQNTRWKRRL</sequence>
<dbReference type="EMBL" id="DF849478">
    <property type="protein sequence ID" value="GAT57506.1"/>
    <property type="molecule type" value="Genomic_DNA"/>
</dbReference>